<keyword evidence="1" id="KW-0479">Metal-binding</keyword>
<dbReference type="GO" id="GO:0016491">
    <property type="term" value="F:oxidoreductase activity"/>
    <property type="evidence" value="ECO:0007669"/>
    <property type="project" value="UniProtKB-KW"/>
</dbReference>
<accession>A0A2B4SLQ3</accession>
<keyword evidence="4" id="KW-1185">Reference proteome</keyword>
<dbReference type="GO" id="GO:0046872">
    <property type="term" value="F:metal ion binding"/>
    <property type="evidence" value="ECO:0007669"/>
    <property type="project" value="UniProtKB-KW"/>
</dbReference>
<evidence type="ECO:0000256" key="1">
    <source>
        <dbReference type="RuleBase" id="RU003682"/>
    </source>
</evidence>
<dbReference type="EMBL" id="LSMT01000056">
    <property type="protein sequence ID" value="PFX30049.1"/>
    <property type="molecule type" value="Genomic_DNA"/>
</dbReference>
<organism evidence="3 4">
    <name type="scientific">Stylophora pistillata</name>
    <name type="common">Smooth cauliflower coral</name>
    <dbReference type="NCBI Taxonomy" id="50429"/>
    <lineage>
        <taxon>Eukaryota</taxon>
        <taxon>Metazoa</taxon>
        <taxon>Cnidaria</taxon>
        <taxon>Anthozoa</taxon>
        <taxon>Hexacorallia</taxon>
        <taxon>Scleractinia</taxon>
        <taxon>Astrocoeniina</taxon>
        <taxon>Pocilloporidae</taxon>
        <taxon>Stylophora</taxon>
    </lineage>
</organism>
<dbReference type="OrthoDB" id="424053at2759"/>
<proteinExistence type="inferred from homology"/>
<protein>
    <recommendedName>
        <fullName evidence="2">Fe2OG dioxygenase domain-containing protein</fullName>
    </recommendedName>
</protein>
<reference evidence="4" key="1">
    <citation type="journal article" date="2017" name="bioRxiv">
        <title>Comparative analysis of the genomes of Stylophora pistillata and Acropora digitifera provides evidence for extensive differences between species of corals.</title>
        <authorList>
            <person name="Voolstra C.R."/>
            <person name="Li Y."/>
            <person name="Liew Y.J."/>
            <person name="Baumgarten S."/>
            <person name="Zoccola D."/>
            <person name="Flot J.-F."/>
            <person name="Tambutte S."/>
            <person name="Allemand D."/>
            <person name="Aranda M."/>
        </authorList>
    </citation>
    <scope>NUCLEOTIDE SEQUENCE [LARGE SCALE GENOMIC DNA]</scope>
</reference>
<comment type="similarity">
    <text evidence="1">Belongs to the iron/ascorbate-dependent oxidoreductase family.</text>
</comment>
<sequence>MACDVRSIVDYQRYPIAESESHILQEVINRARGELNNNGIALLRGFMLPWAIRQTVRDAEEALPDAFCKKVDHTVYLEECQDSLLEKDHPRNIMSRSCKCCIAHDQIKTDSPLNQLYMSLEMTNFVRLLLHKDVLYRTADPLGALSLQVYRENDGLDWHFDRGEFAVTLLLQAPDGGGRFQYIPSTRSVGNENYDLVKQVLLASKAGQDLSGLGVKEADLQPGTLVVFCGHNSMHRVTPIEGKKSRIITVLSYEKKPDVYLNEYTRMKFCGRLK</sequence>
<keyword evidence="1" id="KW-0408">Iron</keyword>
<keyword evidence="1" id="KW-0560">Oxidoreductase</keyword>
<evidence type="ECO:0000259" key="2">
    <source>
        <dbReference type="PROSITE" id="PS51471"/>
    </source>
</evidence>
<gene>
    <name evidence="3" type="ORF">AWC38_SpisGene5120</name>
</gene>
<dbReference type="AlphaFoldDB" id="A0A2B4SLQ3"/>
<dbReference type="Proteomes" id="UP000225706">
    <property type="component" value="Unassembled WGS sequence"/>
</dbReference>
<evidence type="ECO:0000313" key="3">
    <source>
        <dbReference type="EMBL" id="PFX30049.1"/>
    </source>
</evidence>
<dbReference type="Gene3D" id="2.60.120.620">
    <property type="entry name" value="q2cbj1_9rhob like domain"/>
    <property type="match status" value="1"/>
</dbReference>
<name>A0A2B4SLQ3_STYPI</name>
<dbReference type="InterPro" id="IPR056470">
    <property type="entry name" value="BesD/HalB-like"/>
</dbReference>
<evidence type="ECO:0000313" key="4">
    <source>
        <dbReference type="Proteomes" id="UP000225706"/>
    </source>
</evidence>
<dbReference type="Pfam" id="PF23169">
    <property type="entry name" value="HalD"/>
    <property type="match status" value="1"/>
</dbReference>
<dbReference type="InterPro" id="IPR005123">
    <property type="entry name" value="Oxoglu/Fe-dep_dioxygenase_dom"/>
</dbReference>
<feature type="domain" description="Fe2OG dioxygenase" evidence="2">
    <location>
        <begin position="140"/>
        <end position="255"/>
    </location>
</feature>
<dbReference type="PROSITE" id="PS51471">
    <property type="entry name" value="FE2OG_OXY"/>
    <property type="match status" value="1"/>
</dbReference>
<comment type="caution">
    <text evidence="3">The sequence shown here is derived from an EMBL/GenBank/DDBJ whole genome shotgun (WGS) entry which is preliminary data.</text>
</comment>